<dbReference type="NCBIfam" id="TIGR01571">
    <property type="entry name" value="A_thal_Cys_rich"/>
    <property type="match status" value="1"/>
</dbReference>
<dbReference type="Pfam" id="PF04749">
    <property type="entry name" value="PLAC8"/>
    <property type="match status" value="1"/>
</dbReference>
<reference evidence="2" key="1">
    <citation type="submission" date="2014-12" db="EMBL/GenBank/DDBJ databases">
        <title>Genome Sequence of Valsa Canker Pathogens Uncovers a Specific Adaption of Colonization on Woody Bark.</title>
        <authorList>
            <person name="Yin Z."/>
            <person name="Liu H."/>
            <person name="Gao X."/>
            <person name="Li Z."/>
            <person name="Song N."/>
            <person name="Ke X."/>
            <person name="Dai Q."/>
            <person name="Wu Y."/>
            <person name="Sun Y."/>
            <person name="Xu J.-R."/>
            <person name="Kang Z.K."/>
            <person name="Wang L."/>
            <person name="Huang L."/>
        </authorList>
    </citation>
    <scope>NUCLEOTIDE SEQUENCE [LARGE SCALE GENOMIC DNA]</scope>
    <source>
        <strain evidence="2">SXYL134</strain>
    </source>
</reference>
<sequence>MSSGWQESLFGCCSPFGLCCEGFWCPCIVLGRTTHRMRHNGNMEGYSCCNADCGILCVLHAVGGWGWVLQCIRRKDIREKYHVEGSCCGDVVASLCCHCCAIIQQEKEVVTRTSSVNHAGYQQQPGMRM</sequence>
<keyword evidence="2" id="KW-1185">Reference proteome</keyword>
<organism evidence="1 2">
    <name type="scientific">Cytospora mali</name>
    <name type="common">Apple Valsa canker fungus</name>
    <name type="synonym">Valsa mali</name>
    <dbReference type="NCBI Taxonomy" id="578113"/>
    <lineage>
        <taxon>Eukaryota</taxon>
        <taxon>Fungi</taxon>
        <taxon>Dikarya</taxon>
        <taxon>Ascomycota</taxon>
        <taxon>Pezizomycotina</taxon>
        <taxon>Sordariomycetes</taxon>
        <taxon>Sordariomycetidae</taxon>
        <taxon>Diaporthales</taxon>
        <taxon>Cytosporaceae</taxon>
        <taxon>Cytospora</taxon>
    </lineage>
</organism>
<gene>
    <name evidence="1" type="ORF">VP1G_10773</name>
</gene>
<dbReference type="Proteomes" id="UP000078576">
    <property type="component" value="Unassembled WGS sequence"/>
</dbReference>
<dbReference type="PANTHER" id="PTHR15907">
    <property type="entry name" value="DUF614 FAMILY PROTEIN-RELATED"/>
    <property type="match status" value="1"/>
</dbReference>
<dbReference type="AlphaFoldDB" id="A0A194UVP7"/>
<name>A0A194UVP7_CYTMA</name>
<accession>A0A194UVP7</accession>
<proteinExistence type="predicted"/>
<evidence type="ECO:0000313" key="1">
    <source>
        <dbReference type="EMBL" id="KUI55738.1"/>
    </source>
</evidence>
<dbReference type="EMBL" id="KN714683">
    <property type="protein sequence ID" value="KUI55738.1"/>
    <property type="molecule type" value="Genomic_DNA"/>
</dbReference>
<dbReference type="STRING" id="694573.A0A194UVP7"/>
<evidence type="ECO:0000313" key="2">
    <source>
        <dbReference type="Proteomes" id="UP000078576"/>
    </source>
</evidence>
<protein>
    <submittedName>
        <fullName evidence="1">Cell number regulator 3</fullName>
    </submittedName>
</protein>
<dbReference type="OrthoDB" id="1045822at2759"/>
<dbReference type="InterPro" id="IPR006461">
    <property type="entry name" value="PLAC_motif_containing"/>
</dbReference>